<evidence type="ECO:0000256" key="1">
    <source>
        <dbReference type="ARBA" id="ARBA00022737"/>
    </source>
</evidence>
<proteinExistence type="predicted"/>
<reference evidence="2 3" key="1">
    <citation type="submission" date="2021-05" db="EMBL/GenBank/DDBJ databases">
        <title>Fusibacter ferrireducens sp. nov., an anaerobic, sulfur- and Fe-reducing bacterium isolated from the mangrove sediment.</title>
        <authorList>
            <person name="Qiu D."/>
        </authorList>
    </citation>
    <scope>NUCLEOTIDE SEQUENCE [LARGE SCALE GENOMIC DNA]</scope>
    <source>
        <strain evidence="2 3">DSM 12116</strain>
    </source>
</reference>
<keyword evidence="1" id="KW-0677">Repeat</keyword>
<dbReference type="Gene3D" id="2.20.110.10">
    <property type="entry name" value="Histone H3 K4-specific methyltransferase SET7/9 N-terminal domain"/>
    <property type="match status" value="1"/>
</dbReference>
<dbReference type="Pfam" id="PF02493">
    <property type="entry name" value="MORN"/>
    <property type="match status" value="2"/>
</dbReference>
<gene>
    <name evidence="2" type="ORF">KHM83_17935</name>
</gene>
<dbReference type="EMBL" id="JAHBCL010000045">
    <property type="protein sequence ID" value="MBS7528552.1"/>
    <property type="molecule type" value="Genomic_DNA"/>
</dbReference>
<evidence type="ECO:0000313" key="3">
    <source>
        <dbReference type="Proteomes" id="UP000746471"/>
    </source>
</evidence>
<accession>A0ABS5PUE2</accession>
<sequence length="304" mass="34353">MQFAFGERAGKYDGNMKNGLPDGYGEFATESMSGSKWTYKGQWVDGHFNGEGQTEWSSGGKEIGKYKDDLITPMSEEETKLIFSQPEDYKYHCVELIGEIFMQPEYFEGGVALQMFTDIENYDNNVIVYIFDDKVSLNENDLVKITGIVGDVFTGENLFGATLTFPTVEAKSYELITYEKLHPIVASCEANETQTQLGYSVTIQKVEVTDLETRVYIKVDNNGEANFSLYSFNATIVQNGRQYEEQTNYDADYPNVQTDLYPGVSTEGIITYPPISSEDFKIILEGSSDNYSEDIKDYVFNISF</sequence>
<name>A0ABS5PUE2_9FIRM</name>
<dbReference type="Proteomes" id="UP000746471">
    <property type="component" value="Unassembled WGS sequence"/>
</dbReference>
<organism evidence="2 3">
    <name type="scientific">Fusibacter paucivorans</name>
    <dbReference type="NCBI Taxonomy" id="76009"/>
    <lineage>
        <taxon>Bacteria</taxon>
        <taxon>Bacillati</taxon>
        <taxon>Bacillota</taxon>
        <taxon>Clostridia</taxon>
        <taxon>Eubacteriales</taxon>
        <taxon>Eubacteriales Family XII. Incertae Sedis</taxon>
        <taxon>Fusibacter</taxon>
    </lineage>
</organism>
<dbReference type="SUPFAM" id="SSF82185">
    <property type="entry name" value="Histone H3 K4-specific methyltransferase SET7/9 N-terminal domain"/>
    <property type="match status" value="1"/>
</dbReference>
<keyword evidence="3" id="KW-1185">Reference proteome</keyword>
<evidence type="ECO:0000313" key="2">
    <source>
        <dbReference type="EMBL" id="MBS7528552.1"/>
    </source>
</evidence>
<dbReference type="InterPro" id="IPR003409">
    <property type="entry name" value="MORN"/>
</dbReference>
<evidence type="ECO:0008006" key="4">
    <source>
        <dbReference type="Google" id="ProtNLM"/>
    </source>
</evidence>
<protein>
    <recommendedName>
        <fullName evidence="4">MORN repeat-containing protein</fullName>
    </recommendedName>
</protein>
<comment type="caution">
    <text evidence="2">The sequence shown here is derived from an EMBL/GenBank/DDBJ whole genome shotgun (WGS) entry which is preliminary data.</text>
</comment>
<dbReference type="RefSeq" id="WP_213238410.1">
    <property type="nucleotide sequence ID" value="NZ_JAHBCL010000045.1"/>
</dbReference>